<dbReference type="AlphaFoldDB" id="A0A811UUC0"/>
<evidence type="ECO:0000313" key="2">
    <source>
        <dbReference type="EMBL" id="CAD7001327.1"/>
    </source>
</evidence>
<name>A0A811UUC0_CERCA</name>
<feature type="non-terminal residue" evidence="2">
    <location>
        <position position="1"/>
    </location>
</feature>
<organism evidence="2 3">
    <name type="scientific">Ceratitis capitata</name>
    <name type="common">Mediterranean fruit fly</name>
    <name type="synonym">Tephritis capitata</name>
    <dbReference type="NCBI Taxonomy" id="7213"/>
    <lineage>
        <taxon>Eukaryota</taxon>
        <taxon>Metazoa</taxon>
        <taxon>Ecdysozoa</taxon>
        <taxon>Arthropoda</taxon>
        <taxon>Hexapoda</taxon>
        <taxon>Insecta</taxon>
        <taxon>Pterygota</taxon>
        <taxon>Neoptera</taxon>
        <taxon>Endopterygota</taxon>
        <taxon>Diptera</taxon>
        <taxon>Brachycera</taxon>
        <taxon>Muscomorpha</taxon>
        <taxon>Tephritoidea</taxon>
        <taxon>Tephritidae</taxon>
        <taxon>Ceratitis</taxon>
        <taxon>Ceratitis</taxon>
    </lineage>
</organism>
<feature type="chain" id="PRO_5032432886" evidence="1">
    <location>
        <begin position="22"/>
        <end position="99"/>
    </location>
</feature>
<gene>
    <name evidence="2" type="ORF">CCAP1982_LOCUS9824</name>
</gene>
<sequence>GQLVLFLISNIFQLSPLYVEAGSLKYSNDPLMSVLSARPQEYAATKVAAGSPALIAVDPTHAGLATAVNTAASDVAAASMLDSQTDTEVKLLHPNGKAH</sequence>
<dbReference type="Proteomes" id="UP000606786">
    <property type="component" value="Unassembled WGS sequence"/>
</dbReference>
<keyword evidence="3" id="KW-1185">Reference proteome</keyword>
<comment type="caution">
    <text evidence="2">The sequence shown here is derived from an EMBL/GenBank/DDBJ whole genome shotgun (WGS) entry which is preliminary data.</text>
</comment>
<evidence type="ECO:0000313" key="3">
    <source>
        <dbReference type="Proteomes" id="UP000606786"/>
    </source>
</evidence>
<accession>A0A811UUC0</accession>
<proteinExistence type="predicted"/>
<dbReference type="EMBL" id="CAJHJT010000023">
    <property type="protein sequence ID" value="CAD7001327.1"/>
    <property type="molecule type" value="Genomic_DNA"/>
</dbReference>
<feature type="signal peptide" evidence="1">
    <location>
        <begin position="1"/>
        <end position="21"/>
    </location>
</feature>
<protein>
    <submittedName>
        <fullName evidence="2">(Mediterranean fruit fly) hypothetical protein</fullName>
    </submittedName>
</protein>
<reference evidence="2" key="1">
    <citation type="submission" date="2020-11" db="EMBL/GenBank/DDBJ databases">
        <authorList>
            <person name="Whitehead M."/>
        </authorList>
    </citation>
    <scope>NUCLEOTIDE SEQUENCE</scope>
    <source>
        <strain evidence="2">EGII</strain>
    </source>
</reference>
<keyword evidence="1" id="KW-0732">Signal</keyword>
<dbReference type="OrthoDB" id="6376425at2759"/>
<evidence type="ECO:0000256" key="1">
    <source>
        <dbReference type="SAM" id="SignalP"/>
    </source>
</evidence>